<evidence type="ECO:0000313" key="1">
    <source>
        <dbReference type="EMBL" id="SVB82121.1"/>
    </source>
</evidence>
<dbReference type="EMBL" id="UINC01059098">
    <property type="protein sequence ID" value="SVB82121.1"/>
    <property type="molecule type" value="Genomic_DNA"/>
</dbReference>
<accession>A0A382H6S8</accession>
<dbReference type="AlphaFoldDB" id="A0A382H6S8"/>
<name>A0A382H6S8_9ZZZZ</name>
<organism evidence="1">
    <name type="scientific">marine metagenome</name>
    <dbReference type="NCBI Taxonomy" id="408172"/>
    <lineage>
        <taxon>unclassified sequences</taxon>
        <taxon>metagenomes</taxon>
        <taxon>ecological metagenomes</taxon>
    </lineage>
</organism>
<sequence length="34" mass="3815">YWPSLALATDRVGNLFCADKETFDVAKRGSIQEL</sequence>
<feature type="non-terminal residue" evidence="1">
    <location>
        <position position="34"/>
    </location>
</feature>
<protein>
    <submittedName>
        <fullName evidence="1">Uncharacterized protein</fullName>
    </submittedName>
</protein>
<proteinExistence type="predicted"/>
<gene>
    <name evidence="1" type="ORF">METZ01_LOCUS234975</name>
</gene>
<reference evidence="1" key="1">
    <citation type="submission" date="2018-05" db="EMBL/GenBank/DDBJ databases">
        <authorList>
            <person name="Lanie J.A."/>
            <person name="Ng W.-L."/>
            <person name="Kazmierczak K.M."/>
            <person name="Andrzejewski T.M."/>
            <person name="Davidsen T.M."/>
            <person name="Wayne K.J."/>
            <person name="Tettelin H."/>
            <person name="Glass J.I."/>
            <person name="Rusch D."/>
            <person name="Podicherti R."/>
            <person name="Tsui H.-C.T."/>
            <person name="Winkler M.E."/>
        </authorList>
    </citation>
    <scope>NUCLEOTIDE SEQUENCE</scope>
</reference>
<feature type="non-terminal residue" evidence="1">
    <location>
        <position position="1"/>
    </location>
</feature>